<organism evidence="1 2">
    <name type="scientific">Chitinophaga parva</name>
    <dbReference type="NCBI Taxonomy" id="2169414"/>
    <lineage>
        <taxon>Bacteria</taxon>
        <taxon>Pseudomonadati</taxon>
        <taxon>Bacteroidota</taxon>
        <taxon>Chitinophagia</taxon>
        <taxon>Chitinophagales</taxon>
        <taxon>Chitinophagaceae</taxon>
        <taxon>Chitinophaga</taxon>
    </lineage>
</organism>
<accession>A0A2T7BC23</accession>
<evidence type="ECO:0008006" key="3">
    <source>
        <dbReference type="Google" id="ProtNLM"/>
    </source>
</evidence>
<proteinExistence type="predicted"/>
<gene>
    <name evidence="1" type="ORF">DCC81_19560</name>
</gene>
<keyword evidence="2" id="KW-1185">Reference proteome</keyword>
<dbReference type="InterPro" id="IPR019861">
    <property type="entry name" value="PorP/SprF_Bacteroidetes"/>
</dbReference>
<dbReference type="NCBIfam" id="TIGR03519">
    <property type="entry name" value="T9SS_PorP_fam"/>
    <property type="match status" value="1"/>
</dbReference>
<evidence type="ECO:0000313" key="2">
    <source>
        <dbReference type="Proteomes" id="UP000244450"/>
    </source>
</evidence>
<dbReference type="RefSeq" id="WP_108688379.1">
    <property type="nucleotide sequence ID" value="NZ_QCYK01000003.1"/>
</dbReference>
<sequence length="324" mass="35413">MKKTFSGTSVRQARTTLRAAGRLLVVLALVTGCPGLAGQAWAQVAGTTPALLEPSATQYFQNQYLANPAMAGLDTGLHINAAYRRQWSDVQGSPTTKFLTADYYAGARVGVGLNIFNDQAGLIQRTRVGGSYAYHLPLAGDGVKKLHFGLTLAFNTAYIDRKNINGDNSDPSIGRFNQRDNYFEAEYGMAYTDKHLTIQGSLPNVFSLFKKEPNDAVNGGTIYYTAIGYRFLGGDAVSSVEPKIAYRGVQGYDNIWDFGANVEFLHNVFSVTGLYHTTKSFTAGVGFQYKNLLRLQGYYTSQTGGIKTYVDGTYEVALLINLFN</sequence>
<dbReference type="PROSITE" id="PS51257">
    <property type="entry name" value="PROKAR_LIPOPROTEIN"/>
    <property type="match status" value="1"/>
</dbReference>
<dbReference type="Pfam" id="PF11751">
    <property type="entry name" value="PorP_SprF"/>
    <property type="match status" value="1"/>
</dbReference>
<dbReference type="AlphaFoldDB" id="A0A2T7BC23"/>
<name>A0A2T7BC23_9BACT</name>
<dbReference type="EMBL" id="QCYK01000003">
    <property type="protein sequence ID" value="PUZ22633.1"/>
    <property type="molecule type" value="Genomic_DNA"/>
</dbReference>
<comment type="caution">
    <text evidence="1">The sequence shown here is derived from an EMBL/GenBank/DDBJ whole genome shotgun (WGS) entry which is preliminary data.</text>
</comment>
<evidence type="ECO:0000313" key="1">
    <source>
        <dbReference type="EMBL" id="PUZ22633.1"/>
    </source>
</evidence>
<reference evidence="1 2" key="1">
    <citation type="submission" date="2018-04" db="EMBL/GenBank/DDBJ databases">
        <title>Chitinophaga fuyangensis sp. nov., isolated from soil in a chemical factory.</title>
        <authorList>
            <person name="Chen K."/>
        </authorList>
    </citation>
    <scope>NUCLEOTIDE SEQUENCE [LARGE SCALE GENOMIC DNA]</scope>
    <source>
        <strain evidence="1 2">LY-1</strain>
    </source>
</reference>
<protein>
    <recommendedName>
        <fullName evidence="3">Type IX secretion system membrane protein PorP/SprF</fullName>
    </recommendedName>
</protein>
<dbReference type="Proteomes" id="UP000244450">
    <property type="component" value="Unassembled WGS sequence"/>
</dbReference>
<dbReference type="OrthoDB" id="891773at2"/>